<comment type="caution">
    <text evidence="1">The sequence shown here is derived from an EMBL/GenBank/DDBJ whole genome shotgun (WGS) entry which is preliminary data.</text>
</comment>
<dbReference type="VEuPathDB" id="FungiDB:TREMEDRAFT_63757"/>
<dbReference type="InParanoid" id="A0A4Q1BI45"/>
<dbReference type="Proteomes" id="UP000289152">
    <property type="component" value="Unassembled WGS sequence"/>
</dbReference>
<protein>
    <recommendedName>
        <fullName evidence="3">Protein kinase domain-containing protein</fullName>
    </recommendedName>
</protein>
<dbReference type="AlphaFoldDB" id="A0A4Q1BI45"/>
<gene>
    <name evidence="1" type="ORF">M231_05436</name>
</gene>
<accession>A0A4Q1BI45</accession>
<keyword evidence="2" id="KW-1185">Reference proteome</keyword>
<organism evidence="1 2">
    <name type="scientific">Tremella mesenterica</name>
    <name type="common">Jelly fungus</name>
    <dbReference type="NCBI Taxonomy" id="5217"/>
    <lineage>
        <taxon>Eukaryota</taxon>
        <taxon>Fungi</taxon>
        <taxon>Dikarya</taxon>
        <taxon>Basidiomycota</taxon>
        <taxon>Agaricomycotina</taxon>
        <taxon>Tremellomycetes</taxon>
        <taxon>Tremellales</taxon>
        <taxon>Tremellaceae</taxon>
        <taxon>Tremella</taxon>
    </lineage>
</organism>
<dbReference type="OrthoDB" id="2523749at2759"/>
<evidence type="ECO:0000313" key="1">
    <source>
        <dbReference type="EMBL" id="RXK37294.1"/>
    </source>
</evidence>
<evidence type="ECO:0000313" key="2">
    <source>
        <dbReference type="Proteomes" id="UP000289152"/>
    </source>
</evidence>
<reference evidence="1 2" key="1">
    <citation type="submission" date="2016-06" db="EMBL/GenBank/DDBJ databases">
        <title>Evolution of pathogenesis and genome organization in the Tremellales.</title>
        <authorList>
            <person name="Cuomo C."/>
            <person name="Litvintseva A."/>
            <person name="Heitman J."/>
            <person name="Chen Y."/>
            <person name="Sun S."/>
            <person name="Springer D."/>
            <person name="Dromer F."/>
            <person name="Young S."/>
            <person name="Zeng Q."/>
            <person name="Chapman S."/>
            <person name="Gujja S."/>
            <person name="Saif S."/>
            <person name="Birren B."/>
        </authorList>
    </citation>
    <scope>NUCLEOTIDE SEQUENCE [LARGE SCALE GENOMIC DNA]</scope>
    <source>
        <strain evidence="1 2">ATCC 28783</strain>
    </source>
</reference>
<name>A0A4Q1BI45_TREME</name>
<sequence length="592" mass="65380">MSPIQQLLTLDPDTCLADFVIDIDLAMGGMHRTTYPTTTKFRFAPHLLRNLHTELLDHLALDVPSVEDSPRTRKTNLGLCHDVIDFLLPDNRNLNGAGQMRIDRLRPSYIRTSFGDSFSQLVCRGEDPKYERDIFATICLSHYQGDEVLESIVDLVQKPDGLSITCGGQEEELDDECRSRPPSCQSSQALKYLHVVLDTTCNAECRRVVLIAPNHLLLFVRENDNSISVSDIVNRDSVKKNRQRSSEVSVRRPKAAEGLEVSVDLEHSSFKAEGPADAPADEITCEVLNKSIENIVMAGSSSPPSKAKSSNPIVHITPTTSTIMDIKSTSLLDEYSPTFFSTFVALTICPLSKEKVTCEPLQKNSTGTSPAPPQLHLSNGNVTLDTTDLVLKAIDPITQTEIQLGSPNSTLSFISDSTSDIGPRQLSIRLTSTPEVGSGHFGDVFGGDLWGWQKDNESNPKFNNMVHEKGNNVTVIPPGLKTTPIRVAIKICMPTLSKRYAPAKAKEVFLHEAKMYKTALKPLQGSVVPRCYGVFCGAVKRYFRPGPYSMASKSVEKNDSDSQSIYILVLDRLGLSVSDRSPAFQWQKKFHE</sequence>
<dbReference type="EMBL" id="SDIL01000072">
    <property type="protein sequence ID" value="RXK37294.1"/>
    <property type="molecule type" value="Genomic_DNA"/>
</dbReference>
<proteinExistence type="predicted"/>
<evidence type="ECO:0008006" key="3">
    <source>
        <dbReference type="Google" id="ProtNLM"/>
    </source>
</evidence>